<dbReference type="InterPro" id="IPR011049">
    <property type="entry name" value="Serralysin-like_metalloprot_C"/>
</dbReference>
<reference evidence="4" key="1">
    <citation type="submission" date="2016-10" db="EMBL/GenBank/DDBJ databases">
        <authorList>
            <person name="Varghese N."/>
            <person name="Submissions S."/>
        </authorList>
    </citation>
    <scope>NUCLEOTIDE SEQUENCE [LARGE SCALE GENOMIC DNA]</scope>
    <source>
        <strain evidence="4">DSM 11593</strain>
    </source>
</reference>
<evidence type="ECO:0000313" key="3">
    <source>
        <dbReference type="EMBL" id="SEI03529.1"/>
    </source>
</evidence>
<name>A0A1H6N074_9RHOB</name>
<accession>A0A1H6N074</accession>
<dbReference type="SUPFAM" id="SSF50956">
    <property type="entry name" value="Thermostable phytase (3-phytase)"/>
    <property type="match status" value="1"/>
</dbReference>
<dbReference type="Gene3D" id="2.150.10.10">
    <property type="entry name" value="Serralysin-like metalloprotease, C-terminal"/>
    <property type="match status" value="8"/>
</dbReference>
<dbReference type="AlphaFoldDB" id="A0A1H6N074"/>
<protein>
    <submittedName>
        <fullName evidence="3">Ca2+-binding protein, RTX toxin-related</fullName>
    </submittedName>
</protein>
<dbReference type="InterPro" id="IPR050557">
    <property type="entry name" value="RTX_toxin/Mannuronan_C5-epim"/>
</dbReference>
<keyword evidence="2" id="KW-0964">Secreted</keyword>
<dbReference type="STRING" id="65735.SAMN04488075_2343"/>
<gene>
    <name evidence="3" type="ORF">SAMN04488075_2343</name>
</gene>
<evidence type="ECO:0000256" key="1">
    <source>
        <dbReference type="ARBA" id="ARBA00004613"/>
    </source>
</evidence>
<dbReference type="GO" id="GO:0005509">
    <property type="term" value="F:calcium ion binding"/>
    <property type="evidence" value="ECO:0007669"/>
    <property type="project" value="InterPro"/>
</dbReference>
<evidence type="ECO:0000256" key="2">
    <source>
        <dbReference type="ARBA" id="ARBA00022525"/>
    </source>
</evidence>
<dbReference type="InterPro" id="IPR018511">
    <property type="entry name" value="Hemolysin-typ_Ca-bd_CS"/>
</dbReference>
<organism evidence="3 4">
    <name type="scientific">Paracoccus alkenifer</name>
    <dbReference type="NCBI Taxonomy" id="65735"/>
    <lineage>
        <taxon>Bacteria</taxon>
        <taxon>Pseudomonadati</taxon>
        <taxon>Pseudomonadota</taxon>
        <taxon>Alphaproteobacteria</taxon>
        <taxon>Rhodobacterales</taxon>
        <taxon>Paracoccaceae</taxon>
        <taxon>Paracoccus</taxon>
    </lineage>
</organism>
<dbReference type="PANTHER" id="PTHR38340:SF1">
    <property type="entry name" value="S-LAYER PROTEIN"/>
    <property type="match status" value="1"/>
</dbReference>
<dbReference type="GO" id="GO:0005576">
    <property type="term" value="C:extracellular region"/>
    <property type="evidence" value="ECO:0007669"/>
    <property type="project" value="UniProtKB-SubCell"/>
</dbReference>
<dbReference type="InterPro" id="IPR001343">
    <property type="entry name" value="Hemolysn_Ca-bd"/>
</dbReference>
<dbReference type="SUPFAM" id="SSF51120">
    <property type="entry name" value="beta-Roll"/>
    <property type="match status" value="4"/>
</dbReference>
<dbReference type="PRINTS" id="PR00313">
    <property type="entry name" value="CABNDNGRPT"/>
</dbReference>
<proteinExistence type="predicted"/>
<dbReference type="PANTHER" id="PTHR38340">
    <property type="entry name" value="S-LAYER PROTEIN"/>
    <property type="match status" value="1"/>
</dbReference>
<sequence>MVGFQHVATITQGYVENLSDLTLGQVGTQVVLVGVTYGGGGLSIWGVDGADAALRWLGDHEYHQQLTHLADPQAVLIDRPGGVSLLATGLRQGAEHAYFLTETGRGGADSGLAGAGLPANLLNAGSFTTASGLSLVHGTTHGQAGVTLWHQQPNGQLLRGDSTTIPAGLPPGAQIDSVLALRVGGLDLLISASTRGNFIASHRVRPDGSLEPAEFFSADNGTGFNGPRDIAAVEVAGRHFLVVSSAQSSSLTTVRVMPDGALIPVDHVIDELTTRFQNATVMEAVTIDGRAYIVAGGTDDGLSLFTLSPDGRLIHLDTIADQLDTTLMDVSALAVREVGGKIAVFAASQVEQGVSQFIIDPGVIGRTVQVGAGAHDGTAGNDLIQGGNGTTRINGGDGDDILIAGNRTVWLYGGNGADTFVPLPIAGKVQIGDYEPGIDRIDLSMLGMIRSVQQLRFQPLPDGISIRFGETIIDVHTRDGQPLDASHFDNSLFPITHYQPPDVRSTIHGTAIGDVLTASRGGSTIYGYGGDDTIFGSDLDDFLHGGEGADSILGGDGDDTIWGAGSNDLLYGGAGDDLIMGGAGNDTIWGGDGDDLIAGETGNDMIYGGEGNDRINGGAGDDYIDGGPGNDRLFGMAGNDTMVGGPGDDLLLDLNGDNVFIDLEGNNMMFGGAGNDRFYAGDGHDTIRGGAGNDWIEAGGGNDNILGGPGNDTIYGGAGDDLILGGPGRDVIYGGPGNDLIFGGEDEDLLYGDDGDDFIYGEGGNDTIYGGAGNDTLRGNGGDDLIYGGTGNDRLFGGIGNDTLYGDEGNDLLMGEGGNDVLYGGDGDDTLDGGWDDDLLYGGAGNDWLIGGHGNDTLHGGPGADTLTGGIGADVFIFDDAGDSRPGAEDRITDFIPGQDRMQFTGLGLHLIGDQSFSGAAGELRWFFHGGRTIVEADLNGDGIADMAILLNNAPILSEGDFIL</sequence>
<keyword evidence="4" id="KW-1185">Reference proteome</keyword>
<dbReference type="EMBL" id="FNXG01000004">
    <property type="protein sequence ID" value="SEI03529.1"/>
    <property type="molecule type" value="Genomic_DNA"/>
</dbReference>
<dbReference type="Proteomes" id="UP000199125">
    <property type="component" value="Unassembled WGS sequence"/>
</dbReference>
<evidence type="ECO:0000313" key="4">
    <source>
        <dbReference type="Proteomes" id="UP000199125"/>
    </source>
</evidence>
<dbReference type="Pfam" id="PF00353">
    <property type="entry name" value="HemolysinCabind"/>
    <property type="match status" value="9"/>
</dbReference>
<dbReference type="PROSITE" id="PS00330">
    <property type="entry name" value="HEMOLYSIN_CALCIUM"/>
    <property type="match status" value="9"/>
</dbReference>
<comment type="subcellular location">
    <subcellularLocation>
        <location evidence="1">Secreted</location>
    </subcellularLocation>
</comment>